<dbReference type="AlphaFoldDB" id="A0AAN4PB98"/>
<dbReference type="InterPro" id="IPR036864">
    <property type="entry name" value="Zn2-C6_fun-type_DNA-bd_sf"/>
</dbReference>
<evidence type="ECO:0000313" key="8">
    <source>
        <dbReference type="EMBL" id="GAQ03128.1"/>
    </source>
</evidence>
<dbReference type="CDD" id="cd12148">
    <property type="entry name" value="fungal_TF_MHR"/>
    <property type="match status" value="1"/>
</dbReference>
<sequence length="625" mass="69828">MESSSPEVPFNLPGPSTAGDVRRTPRGAAAYPRKRAITACQVCRARRTKCDNRKPSCSFCLKVGARCVQSAVDLSKFDPASIKILEELSELKDAMGKCQSAIENLGNLEVHVGGSTSVAVNCSPGETVSDVDRTRLLPPSIEAICQWPILDLTPVPPRGEGLTLASTSTDTDSGTGLSPDNLEMRLTRPLLDRFFQYVHVKNPVLDETYTRRLVAYFCVEGLDWSPESCLALLVLALGATATPFGDPDQPEKESASIISARSLYRAAQKRLALTVDGPDRVLEAQCYFLSGVYAATLFHLDTAWKHFLHALACCQTFQFQSSASSRDTQVFDPVHSERTRGGRTLSREQTIYWSSWKSERELRSQLTVPDFALSQTEMVTYPHFFPTPPVNEDAEFPGPSESLHVREEQSWYFYLSEISLRRLSSCIAKGIVQFYPTLPGEHFLDGLATATRIHESQAEEWAIRLPRVLSLDQPPETDDICRFVLRGHLLNLYESIYWPFIDALISGFPMDGERVLLRSLVLKGLQKHAERLWVNHAGYKHRHHGTLFLLRNCSRSALVLVAAALAIQRQLDKEGRCEVMMPLGWREAVLLAVEMNRYWAGESADAAYLERVVEAAWGRVEGVHI</sequence>
<accession>A0AAN4PB98</accession>
<gene>
    <name evidence="8" type="ORF">ALT_0449</name>
</gene>
<dbReference type="GO" id="GO:0003677">
    <property type="term" value="F:DNA binding"/>
    <property type="evidence" value="ECO:0007669"/>
    <property type="project" value="UniProtKB-KW"/>
</dbReference>
<dbReference type="SMART" id="SM00066">
    <property type="entry name" value="GAL4"/>
    <property type="match status" value="1"/>
</dbReference>
<dbReference type="EMBL" id="BCLY01000001">
    <property type="protein sequence ID" value="GAQ03128.1"/>
    <property type="molecule type" value="Genomic_DNA"/>
</dbReference>
<dbReference type="CDD" id="cd00067">
    <property type="entry name" value="GAL4"/>
    <property type="match status" value="1"/>
</dbReference>
<dbReference type="InterPro" id="IPR007219">
    <property type="entry name" value="XnlR_reg_dom"/>
</dbReference>
<comment type="caution">
    <text evidence="8">The sequence shown here is derived from an EMBL/GenBank/DDBJ whole genome shotgun (WGS) entry which is preliminary data.</text>
</comment>
<reference evidence="8 9" key="1">
    <citation type="submission" date="2015-11" db="EMBL/GenBank/DDBJ databases">
        <title>Aspergillus lentulus strain IFM 54703T.</title>
        <authorList>
            <person name="Kusuya Y."/>
            <person name="Sakai K."/>
            <person name="Kamei K."/>
            <person name="Takahashi H."/>
            <person name="Yaguchi T."/>
        </authorList>
    </citation>
    <scope>NUCLEOTIDE SEQUENCE [LARGE SCALE GENOMIC DNA]</scope>
    <source>
        <strain evidence="8 9">IFM 54703</strain>
    </source>
</reference>
<evidence type="ECO:0000256" key="2">
    <source>
        <dbReference type="ARBA" id="ARBA00023015"/>
    </source>
</evidence>
<dbReference type="InterPro" id="IPR001138">
    <property type="entry name" value="Zn2Cys6_DnaBD"/>
</dbReference>
<feature type="region of interest" description="Disordered" evidence="6">
    <location>
        <begin position="1"/>
        <end position="27"/>
    </location>
</feature>
<dbReference type="GO" id="GO:0000981">
    <property type="term" value="F:DNA-binding transcription factor activity, RNA polymerase II-specific"/>
    <property type="evidence" value="ECO:0007669"/>
    <property type="project" value="InterPro"/>
</dbReference>
<keyword evidence="4" id="KW-0804">Transcription</keyword>
<evidence type="ECO:0000256" key="1">
    <source>
        <dbReference type="ARBA" id="ARBA00022723"/>
    </source>
</evidence>
<dbReference type="PANTHER" id="PTHR47785:SF7">
    <property type="entry name" value="ZN(II)2CYS6 TRANSCRIPTION FACTOR (EUROFUNG)"/>
    <property type="match status" value="1"/>
</dbReference>
<evidence type="ECO:0000256" key="3">
    <source>
        <dbReference type="ARBA" id="ARBA00023125"/>
    </source>
</evidence>
<dbReference type="Proteomes" id="UP000051487">
    <property type="component" value="Unassembled WGS sequence"/>
</dbReference>
<proteinExistence type="predicted"/>
<keyword evidence="1" id="KW-0479">Metal-binding</keyword>
<keyword evidence="2" id="KW-0805">Transcription regulation</keyword>
<dbReference type="Pfam" id="PF04082">
    <property type="entry name" value="Fungal_trans"/>
    <property type="match status" value="1"/>
</dbReference>
<evidence type="ECO:0000259" key="7">
    <source>
        <dbReference type="PROSITE" id="PS50048"/>
    </source>
</evidence>
<name>A0AAN4PB98_ASPLE</name>
<evidence type="ECO:0000256" key="6">
    <source>
        <dbReference type="SAM" id="MobiDB-lite"/>
    </source>
</evidence>
<dbReference type="PANTHER" id="PTHR47785">
    <property type="entry name" value="ZN(II)2CYS6 TRANSCRIPTION FACTOR (EUROFUNG)-RELATED-RELATED"/>
    <property type="match status" value="1"/>
</dbReference>
<dbReference type="Gene3D" id="4.10.240.10">
    <property type="entry name" value="Zn(2)-C6 fungal-type DNA-binding domain"/>
    <property type="match status" value="1"/>
</dbReference>
<evidence type="ECO:0000256" key="5">
    <source>
        <dbReference type="ARBA" id="ARBA00023242"/>
    </source>
</evidence>
<dbReference type="PROSITE" id="PS50048">
    <property type="entry name" value="ZN2_CY6_FUNGAL_2"/>
    <property type="match status" value="1"/>
</dbReference>
<evidence type="ECO:0000313" key="9">
    <source>
        <dbReference type="Proteomes" id="UP000051487"/>
    </source>
</evidence>
<dbReference type="GO" id="GO:0008270">
    <property type="term" value="F:zinc ion binding"/>
    <property type="evidence" value="ECO:0007669"/>
    <property type="project" value="InterPro"/>
</dbReference>
<organism evidence="8 9">
    <name type="scientific">Aspergillus lentulus</name>
    <dbReference type="NCBI Taxonomy" id="293939"/>
    <lineage>
        <taxon>Eukaryota</taxon>
        <taxon>Fungi</taxon>
        <taxon>Dikarya</taxon>
        <taxon>Ascomycota</taxon>
        <taxon>Pezizomycotina</taxon>
        <taxon>Eurotiomycetes</taxon>
        <taxon>Eurotiomycetidae</taxon>
        <taxon>Eurotiales</taxon>
        <taxon>Aspergillaceae</taxon>
        <taxon>Aspergillus</taxon>
        <taxon>Aspergillus subgen. Fumigati</taxon>
    </lineage>
</organism>
<dbReference type="InterPro" id="IPR053181">
    <property type="entry name" value="EcdB-like_regulator"/>
</dbReference>
<evidence type="ECO:0000256" key="4">
    <source>
        <dbReference type="ARBA" id="ARBA00023163"/>
    </source>
</evidence>
<keyword evidence="3" id="KW-0238">DNA-binding</keyword>
<dbReference type="PROSITE" id="PS00463">
    <property type="entry name" value="ZN2_CY6_FUNGAL_1"/>
    <property type="match status" value="1"/>
</dbReference>
<dbReference type="SUPFAM" id="SSF57701">
    <property type="entry name" value="Zn2/Cys6 DNA-binding domain"/>
    <property type="match status" value="1"/>
</dbReference>
<feature type="domain" description="Zn(2)-C6 fungal-type" evidence="7">
    <location>
        <begin position="39"/>
        <end position="69"/>
    </location>
</feature>
<protein>
    <recommendedName>
        <fullName evidence="7">Zn(2)-C6 fungal-type domain-containing protein</fullName>
    </recommendedName>
</protein>
<keyword evidence="5" id="KW-0539">Nucleus</keyword>
<dbReference type="Pfam" id="PF00172">
    <property type="entry name" value="Zn_clus"/>
    <property type="match status" value="1"/>
</dbReference>